<sequence length="432" mass="44427">MRATCLLLLVAGIAGSTIAASTVDANAQAYPPGPYRQPGAYGAPGPYGGSPAPYGRQVAAEDDDYAGPDTGAAAGPSDLRGHPAAAPVPFESQPLPPPGAGADYGRAAPQPSPYRDGQPALFREPPPASGYRDTYVVPDSGPPAAAPRTILPGAADGPMRPPGDIGGLPAPPPNPGYASAPPAPGYGAPPPGYGAATAPQPGYGTPQPGYGPSPFAGRPAEADRAPVGALPAGRGPGAGAYASLPPDYRPEEGQPKELPAHFRRQVVDYPTNEPAGTLVVDTPNTYLYLVLGNGKAMRYGIGVGREGFTWSGVERVSRMAEWPDWHPPKEMIERQPYLPRFMAGGESNPMGARALYLGNTVYRIHGTNQPSTIGSFVSSGCIRLVNEDIEDLYRRVAVGARVVVKPGKAPGGAQAPAAPGRPHSAGLPQVIR</sequence>
<comment type="caution">
    <text evidence="13">The sequence shown here is derived from an EMBL/GenBank/DDBJ whole genome shotgun (WGS) entry which is preliminary data.</text>
</comment>
<evidence type="ECO:0000256" key="7">
    <source>
        <dbReference type="ARBA" id="ARBA00022984"/>
    </source>
</evidence>
<dbReference type="PANTHER" id="PTHR30582:SF24">
    <property type="entry name" value="L,D-TRANSPEPTIDASE ERFK_SRFK-RELATED"/>
    <property type="match status" value="1"/>
</dbReference>
<feature type="region of interest" description="Disordered" evidence="10">
    <location>
        <begin position="407"/>
        <end position="432"/>
    </location>
</feature>
<dbReference type="GO" id="GO:0018104">
    <property type="term" value="P:peptidoglycan-protein cross-linking"/>
    <property type="evidence" value="ECO:0007669"/>
    <property type="project" value="TreeGrafter"/>
</dbReference>
<evidence type="ECO:0000256" key="5">
    <source>
        <dbReference type="ARBA" id="ARBA00022801"/>
    </source>
</evidence>
<keyword evidence="7 9" id="KW-0573">Peptidoglycan synthesis</keyword>
<evidence type="ECO:0000259" key="12">
    <source>
        <dbReference type="PROSITE" id="PS52029"/>
    </source>
</evidence>
<feature type="chain" id="PRO_5019450540" evidence="11">
    <location>
        <begin position="20"/>
        <end position="432"/>
    </location>
</feature>
<dbReference type="UniPathway" id="UPA00219"/>
<dbReference type="GO" id="GO:0005576">
    <property type="term" value="C:extracellular region"/>
    <property type="evidence" value="ECO:0007669"/>
    <property type="project" value="TreeGrafter"/>
</dbReference>
<keyword evidence="5" id="KW-0378">Hydrolase</keyword>
<proteinExistence type="inferred from homology"/>
<dbReference type="GO" id="GO:0071555">
    <property type="term" value="P:cell wall organization"/>
    <property type="evidence" value="ECO:0007669"/>
    <property type="project" value="UniProtKB-UniRule"/>
</dbReference>
<dbReference type="CDD" id="cd16913">
    <property type="entry name" value="YkuD_like"/>
    <property type="match status" value="1"/>
</dbReference>
<evidence type="ECO:0000256" key="1">
    <source>
        <dbReference type="ARBA" id="ARBA00004752"/>
    </source>
</evidence>
<dbReference type="RefSeq" id="WP_244601514.1">
    <property type="nucleotide sequence ID" value="NZ_UWOC01000122.1"/>
</dbReference>
<keyword evidence="14" id="KW-1185">Reference proteome</keyword>
<dbReference type="FunFam" id="2.40.440.10:FF:000002">
    <property type="entry name" value="L,D-transpeptidase ErfK/SrfK"/>
    <property type="match status" value="1"/>
</dbReference>
<dbReference type="Pfam" id="PF03734">
    <property type="entry name" value="YkuD"/>
    <property type="match status" value="1"/>
</dbReference>
<dbReference type="AlphaFoldDB" id="A0A447CT31"/>
<accession>A0A447CT31</accession>
<gene>
    <name evidence="13" type="primary">erfK_1</name>
    <name evidence="13" type="ORF">RHODGE_RHODGE_01517</name>
</gene>
<evidence type="ECO:0000256" key="9">
    <source>
        <dbReference type="PROSITE-ProRule" id="PRU01373"/>
    </source>
</evidence>
<organism evidence="13 14">
    <name type="scientific">Rhodoplanes serenus</name>
    <dbReference type="NCBI Taxonomy" id="200615"/>
    <lineage>
        <taxon>Bacteria</taxon>
        <taxon>Pseudomonadati</taxon>
        <taxon>Pseudomonadota</taxon>
        <taxon>Alphaproteobacteria</taxon>
        <taxon>Hyphomicrobiales</taxon>
        <taxon>Nitrobacteraceae</taxon>
        <taxon>Rhodoplanes</taxon>
    </lineage>
</organism>
<comment type="similarity">
    <text evidence="2">Belongs to the YkuD family.</text>
</comment>
<dbReference type="Gene3D" id="2.40.440.10">
    <property type="entry name" value="L,D-transpeptidase catalytic domain-like"/>
    <property type="match status" value="1"/>
</dbReference>
<feature type="compositionally biased region" description="Low complexity" evidence="10">
    <location>
        <begin position="407"/>
        <end position="422"/>
    </location>
</feature>
<feature type="compositionally biased region" description="Low complexity" evidence="10">
    <location>
        <begin position="37"/>
        <end position="56"/>
    </location>
</feature>
<feature type="compositionally biased region" description="Pro residues" evidence="10">
    <location>
        <begin position="169"/>
        <end position="192"/>
    </location>
</feature>
<evidence type="ECO:0000313" key="14">
    <source>
        <dbReference type="Proteomes" id="UP000289200"/>
    </source>
</evidence>
<feature type="domain" description="L,D-TPase catalytic" evidence="12">
    <location>
        <begin position="276"/>
        <end position="405"/>
    </location>
</feature>
<evidence type="ECO:0000313" key="13">
    <source>
        <dbReference type="EMBL" id="VCU08344.1"/>
    </source>
</evidence>
<dbReference type="InterPro" id="IPR038063">
    <property type="entry name" value="Transpep_catalytic_dom"/>
</dbReference>
<evidence type="ECO:0000256" key="3">
    <source>
        <dbReference type="ARBA" id="ARBA00022676"/>
    </source>
</evidence>
<evidence type="ECO:0000256" key="6">
    <source>
        <dbReference type="ARBA" id="ARBA00022960"/>
    </source>
</evidence>
<dbReference type="GO" id="GO:0016757">
    <property type="term" value="F:glycosyltransferase activity"/>
    <property type="evidence" value="ECO:0007669"/>
    <property type="project" value="UniProtKB-KW"/>
</dbReference>
<feature type="signal peptide" evidence="11">
    <location>
        <begin position="1"/>
        <end position="19"/>
    </location>
</feature>
<reference evidence="14" key="1">
    <citation type="submission" date="2018-10" db="EMBL/GenBank/DDBJ databases">
        <authorList>
            <person name="Peiro R."/>
            <person name="Begona"/>
            <person name="Cbmso G."/>
            <person name="Lopez M."/>
            <person name="Gonzalez S."/>
            <person name="Sacristan E."/>
            <person name="Castillo E."/>
        </authorList>
    </citation>
    <scope>NUCLEOTIDE SEQUENCE [LARGE SCALE GENOMIC DNA]</scope>
</reference>
<dbReference type="PANTHER" id="PTHR30582">
    <property type="entry name" value="L,D-TRANSPEPTIDASE"/>
    <property type="match status" value="1"/>
</dbReference>
<dbReference type="InterPro" id="IPR050979">
    <property type="entry name" value="LD-transpeptidase"/>
</dbReference>
<keyword evidence="11" id="KW-0732">Signal</keyword>
<keyword evidence="4" id="KW-0808">Transferase</keyword>
<evidence type="ECO:0000256" key="8">
    <source>
        <dbReference type="ARBA" id="ARBA00023316"/>
    </source>
</evidence>
<feature type="active site" description="Proton donor/acceptor" evidence="9">
    <location>
        <position position="365"/>
    </location>
</feature>
<dbReference type="GO" id="GO:0071972">
    <property type="term" value="F:peptidoglycan L,D-transpeptidase activity"/>
    <property type="evidence" value="ECO:0007669"/>
    <property type="project" value="TreeGrafter"/>
</dbReference>
<name>A0A447CT31_9BRAD</name>
<dbReference type="InterPro" id="IPR005490">
    <property type="entry name" value="LD_TPept_cat_dom"/>
</dbReference>
<comment type="pathway">
    <text evidence="1 9">Cell wall biogenesis; peptidoglycan biosynthesis.</text>
</comment>
<evidence type="ECO:0000256" key="4">
    <source>
        <dbReference type="ARBA" id="ARBA00022679"/>
    </source>
</evidence>
<keyword evidence="6 9" id="KW-0133">Cell shape</keyword>
<dbReference type="Proteomes" id="UP000289200">
    <property type="component" value="Unassembled WGS sequence"/>
</dbReference>
<evidence type="ECO:0000256" key="2">
    <source>
        <dbReference type="ARBA" id="ARBA00005992"/>
    </source>
</evidence>
<dbReference type="SUPFAM" id="SSF141523">
    <property type="entry name" value="L,D-transpeptidase catalytic domain-like"/>
    <property type="match status" value="1"/>
</dbReference>
<feature type="compositionally biased region" description="Low complexity" evidence="10">
    <location>
        <begin position="193"/>
        <end position="214"/>
    </location>
</feature>
<dbReference type="GO" id="GO:0008360">
    <property type="term" value="P:regulation of cell shape"/>
    <property type="evidence" value="ECO:0007669"/>
    <property type="project" value="UniProtKB-UniRule"/>
</dbReference>
<keyword evidence="8 9" id="KW-0961">Cell wall biogenesis/degradation</keyword>
<feature type="active site" description="Nucleophile" evidence="9">
    <location>
        <position position="381"/>
    </location>
</feature>
<dbReference type="PROSITE" id="PS52029">
    <property type="entry name" value="LD_TPASE"/>
    <property type="match status" value="1"/>
</dbReference>
<evidence type="ECO:0000256" key="11">
    <source>
        <dbReference type="SAM" id="SignalP"/>
    </source>
</evidence>
<feature type="region of interest" description="Disordered" evidence="10">
    <location>
        <begin position="37"/>
        <end position="254"/>
    </location>
</feature>
<dbReference type="EMBL" id="UWOC01000122">
    <property type="protein sequence ID" value="VCU08344.1"/>
    <property type="molecule type" value="Genomic_DNA"/>
</dbReference>
<protein>
    <submittedName>
        <fullName evidence="13">L,D-transpeptidase ErfK/SrfK</fullName>
    </submittedName>
</protein>
<keyword evidence="3" id="KW-0328">Glycosyltransferase</keyword>
<evidence type="ECO:0000256" key="10">
    <source>
        <dbReference type="SAM" id="MobiDB-lite"/>
    </source>
</evidence>